<dbReference type="AlphaFoldDB" id="A0A6N3A2A1"/>
<proteinExistence type="predicted"/>
<dbReference type="EMBL" id="CACRTR010000003">
    <property type="protein sequence ID" value="VYT84116.1"/>
    <property type="molecule type" value="Genomic_DNA"/>
</dbReference>
<organism evidence="1">
    <name type="scientific">Eubacterium limosum</name>
    <dbReference type="NCBI Taxonomy" id="1736"/>
    <lineage>
        <taxon>Bacteria</taxon>
        <taxon>Bacillati</taxon>
        <taxon>Bacillota</taxon>
        <taxon>Clostridia</taxon>
        <taxon>Eubacteriales</taxon>
        <taxon>Eubacteriaceae</taxon>
        <taxon>Eubacterium</taxon>
    </lineage>
</organism>
<dbReference type="InterPro" id="IPR046878">
    <property type="entry name" value="Big_14"/>
</dbReference>
<evidence type="ECO:0000313" key="1">
    <source>
        <dbReference type="EMBL" id="VYT84116.1"/>
    </source>
</evidence>
<reference evidence="1" key="1">
    <citation type="submission" date="2019-11" db="EMBL/GenBank/DDBJ databases">
        <authorList>
            <person name="Feng L."/>
        </authorList>
    </citation>
    <scope>NUCLEOTIDE SEQUENCE</scope>
    <source>
        <strain evidence="1">ElimosumLFYP34</strain>
    </source>
</reference>
<name>A0A6N3A2A1_EUBLI</name>
<accession>A0A6N3A2A1</accession>
<protein>
    <submittedName>
        <fullName evidence="1">Uncharacterized protein</fullName>
    </submittedName>
</protein>
<sequence>MRKITASMGIALVLLYLCLAFPTEIPTPSLVKATSFSLEKYTEDNASIVLSVAEKAITQDAGKLSVYVINHSGENQTYGRIFYLEREENSQWLPVSPLPGAAFEKAMVFLPPNTANEETLDIGTYYGRLQPGSYRVIKTFGDAYASGRFYVREV</sequence>
<dbReference type="Pfam" id="PF20251">
    <property type="entry name" value="Big_14"/>
    <property type="match status" value="1"/>
</dbReference>
<gene>
    <name evidence="1" type="ORF">ELLFYP34_02048</name>
</gene>